<evidence type="ECO:0000313" key="4">
    <source>
        <dbReference type="Proteomes" id="UP001501005"/>
    </source>
</evidence>
<feature type="region of interest" description="Disordered" evidence="1">
    <location>
        <begin position="90"/>
        <end position="121"/>
    </location>
</feature>
<protein>
    <submittedName>
        <fullName evidence="3">DUF6479 family protein</fullName>
    </submittedName>
</protein>
<keyword evidence="4" id="KW-1185">Reference proteome</keyword>
<name>A0ABN1NB05_9ACTN</name>
<keyword evidence="2" id="KW-0812">Transmembrane</keyword>
<evidence type="ECO:0000313" key="3">
    <source>
        <dbReference type="EMBL" id="GAA0900605.1"/>
    </source>
</evidence>
<feature type="compositionally biased region" description="Gly residues" evidence="1">
    <location>
        <begin position="111"/>
        <end position="121"/>
    </location>
</feature>
<evidence type="ECO:0000256" key="2">
    <source>
        <dbReference type="SAM" id="Phobius"/>
    </source>
</evidence>
<dbReference type="Pfam" id="PF20087">
    <property type="entry name" value="DUF6479"/>
    <property type="match status" value="1"/>
</dbReference>
<organism evidence="3 4">
    <name type="scientific">Streptomyces thermoalcalitolerans</name>
    <dbReference type="NCBI Taxonomy" id="65605"/>
    <lineage>
        <taxon>Bacteria</taxon>
        <taxon>Bacillati</taxon>
        <taxon>Actinomycetota</taxon>
        <taxon>Actinomycetes</taxon>
        <taxon>Kitasatosporales</taxon>
        <taxon>Streptomycetaceae</taxon>
        <taxon>Streptomyces</taxon>
    </lineage>
</organism>
<proteinExistence type="predicted"/>
<keyword evidence="2" id="KW-1133">Transmembrane helix</keyword>
<gene>
    <name evidence="3" type="ORF">GCM10009549_00510</name>
</gene>
<dbReference type="RefSeq" id="WP_344045343.1">
    <property type="nucleotide sequence ID" value="NZ_BAAAHG010000001.1"/>
</dbReference>
<evidence type="ECO:0000256" key="1">
    <source>
        <dbReference type="SAM" id="MobiDB-lite"/>
    </source>
</evidence>
<comment type="caution">
    <text evidence="3">The sequence shown here is derived from an EMBL/GenBank/DDBJ whole genome shotgun (WGS) entry which is preliminary data.</text>
</comment>
<dbReference type="EMBL" id="BAAAHG010000001">
    <property type="protein sequence ID" value="GAA0900605.1"/>
    <property type="molecule type" value="Genomic_DNA"/>
</dbReference>
<keyword evidence="2" id="KW-0472">Membrane</keyword>
<accession>A0ABN1NB05</accession>
<reference evidence="3 4" key="1">
    <citation type="journal article" date="2019" name="Int. J. Syst. Evol. Microbiol.">
        <title>The Global Catalogue of Microorganisms (GCM) 10K type strain sequencing project: providing services to taxonomists for standard genome sequencing and annotation.</title>
        <authorList>
            <consortium name="The Broad Institute Genomics Platform"/>
            <consortium name="The Broad Institute Genome Sequencing Center for Infectious Disease"/>
            <person name="Wu L."/>
            <person name="Ma J."/>
        </authorList>
    </citation>
    <scope>NUCLEOTIDE SEQUENCE [LARGE SCALE GENOMIC DNA]</scope>
    <source>
        <strain evidence="3 4">JCM 10673</strain>
    </source>
</reference>
<dbReference type="InterPro" id="IPR045513">
    <property type="entry name" value="DUF6479"/>
</dbReference>
<sequence length="121" mass="12671">MSTASSAVLIAAPGFWGTFGAFVGGLVIAGGLVAAVLAGIGVMRRESSRPTEAEQPHLPVTGAVHEIREIREPDEVRPEDGVRLMPYELHASGTRRSHEQHRLRWSPGSSGSFGGGGGGRT</sequence>
<feature type="transmembrane region" description="Helical" evidence="2">
    <location>
        <begin position="15"/>
        <end position="40"/>
    </location>
</feature>
<dbReference type="Proteomes" id="UP001501005">
    <property type="component" value="Unassembled WGS sequence"/>
</dbReference>